<evidence type="ECO:0000313" key="1">
    <source>
        <dbReference type="EMBL" id="TKH44117.1"/>
    </source>
</evidence>
<dbReference type="RefSeq" id="WP_137061958.1">
    <property type="nucleotide sequence ID" value="NZ_PNXQ01000012.1"/>
</dbReference>
<dbReference type="GO" id="GO:0043937">
    <property type="term" value="P:regulation of sporulation"/>
    <property type="evidence" value="ECO:0007669"/>
    <property type="project" value="InterPro"/>
</dbReference>
<evidence type="ECO:0000313" key="2">
    <source>
        <dbReference type="Proteomes" id="UP000308114"/>
    </source>
</evidence>
<dbReference type="AlphaFoldDB" id="A0A4U2PX29"/>
<accession>A0A4U2PX29</accession>
<reference evidence="1 2" key="1">
    <citation type="submission" date="2018-01" db="EMBL/GenBank/DDBJ databases">
        <title>Bacillales members from the olive rhizosphere are effective biological control agents against Verticillium dahliae.</title>
        <authorList>
            <person name="Gomez-Lama C."/>
            <person name="Legarda G."/>
            <person name="Ruano-Rosa D."/>
            <person name="Pizarro-Tobias P."/>
            <person name="Valverde-Corredor A."/>
            <person name="Niqui J.L."/>
            <person name="Trivino J.C."/>
            <person name="Roca A."/>
            <person name="Mercado-Blanco J."/>
        </authorList>
    </citation>
    <scope>NUCLEOTIDE SEQUENCE [LARGE SCALE GENOMIC DNA]</scope>
    <source>
        <strain evidence="1 2">PIC167</strain>
    </source>
</reference>
<comment type="caution">
    <text evidence="1">The sequence shown here is derived from an EMBL/GenBank/DDBJ whole genome shotgun (WGS) entry which is preliminary data.</text>
</comment>
<protein>
    <submittedName>
        <fullName evidence="1">Spo0E family sporulation regulatory protein-aspartic acid phosphatase</fullName>
    </submittedName>
</protein>
<dbReference type="Proteomes" id="UP000308114">
    <property type="component" value="Unassembled WGS sequence"/>
</dbReference>
<organism evidence="1 2">
    <name type="scientific">Paenibacillus terrae</name>
    <dbReference type="NCBI Taxonomy" id="159743"/>
    <lineage>
        <taxon>Bacteria</taxon>
        <taxon>Bacillati</taxon>
        <taxon>Bacillota</taxon>
        <taxon>Bacilli</taxon>
        <taxon>Bacillales</taxon>
        <taxon>Paenibacillaceae</taxon>
        <taxon>Paenibacillus</taxon>
    </lineage>
</organism>
<dbReference type="GO" id="GO:0046983">
    <property type="term" value="F:protein dimerization activity"/>
    <property type="evidence" value="ECO:0007669"/>
    <property type="project" value="InterPro"/>
</dbReference>
<name>A0A4U2PX29_9BACL</name>
<sequence length="59" mass="7275">MKKQEILRYRLEKNRQKLYHLQKEYGLDDARVLKQSMLLDELINQYNRTFYTNVKKPTA</sequence>
<dbReference type="InterPro" id="IPR037208">
    <property type="entry name" value="Spo0E-like_sf"/>
</dbReference>
<dbReference type="InterPro" id="IPR018540">
    <property type="entry name" value="Spo0E-like"/>
</dbReference>
<proteinExistence type="predicted"/>
<dbReference type="Gene3D" id="4.10.280.10">
    <property type="entry name" value="Helix-loop-helix DNA-binding domain"/>
    <property type="match status" value="1"/>
</dbReference>
<dbReference type="SUPFAM" id="SSF140500">
    <property type="entry name" value="BAS1536-like"/>
    <property type="match status" value="1"/>
</dbReference>
<dbReference type="InterPro" id="IPR036638">
    <property type="entry name" value="HLH_DNA-bd_sf"/>
</dbReference>
<gene>
    <name evidence="1" type="ORF">C1I60_12285</name>
</gene>
<dbReference type="EMBL" id="PNXQ01000012">
    <property type="protein sequence ID" value="TKH44117.1"/>
    <property type="molecule type" value="Genomic_DNA"/>
</dbReference>
<dbReference type="Pfam" id="PF09388">
    <property type="entry name" value="SpoOE-like"/>
    <property type="match status" value="1"/>
</dbReference>